<keyword evidence="2" id="KW-0489">Methyltransferase</keyword>
<feature type="domain" description="Methyltransferase type 11" evidence="1">
    <location>
        <begin position="19"/>
        <end position="74"/>
    </location>
</feature>
<evidence type="ECO:0000313" key="3">
    <source>
        <dbReference type="Proteomes" id="UP000782312"/>
    </source>
</evidence>
<sequence>MRTLDVGCGRAKAPGAVGLDLNPAADADVRGDASRDGLPFREGAFGRVVIRHIIEHVESPLRLLEEIHRVSRDGAEVEGVTPHFSNPCSFADPTHRHHFSVQLFGFVSEGGPDPSKGWRLWANRLLECYYEMLPFYTKARFEVLERRLTFCRLHRWLGVAWLANRFPEIYEFHLSGLFRARDIVFRLRVRKG</sequence>
<dbReference type="AlphaFoldDB" id="A0A932I256"/>
<comment type="caution">
    <text evidence="2">The sequence shown here is derived from an EMBL/GenBank/DDBJ whole genome shotgun (WGS) entry which is preliminary data.</text>
</comment>
<dbReference type="EMBL" id="JACPUR010000030">
    <property type="protein sequence ID" value="MBI3128387.1"/>
    <property type="molecule type" value="Genomic_DNA"/>
</dbReference>
<dbReference type="GO" id="GO:0032259">
    <property type="term" value="P:methylation"/>
    <property type="evidence" value="ECO:0007669"/>
    <property type="project" value="UniProtKB-KW"/>
</dbReference>
<name>A0A932I256_UNCTE</name>
<dbReference type="Gene3D" id="3.40.50.150">
    <property type="entry name" value="Vaccinia Virus protein VP39"/>
    <property type="match status" value="1"/>
</dbReference>
<protein>
    <submittedName>
        <fullName evidence="2">Class I SAM-dependent methyltransferase</fullName>
    </submittedName>
</protein>
<dbReference type="Proteomes" id="UP000782312">
    <property type="component" value="Unassembled WGS sequence"/>
</dbReference>
<dbReference type="InterPro" id="IPR013216">
    <property type="entry name" value="Methyltransf_11"/>
</dbReference>
<organism evidence="2 3">
    <name type="scientific">Tectimicrobiota bacterium</name>
    <dbReference type="NCBI Taxonomy" id="2528274"/>
    <lineage>
        <taxon>Bacteria</taxon>
        <taxon>Pseudomonadati</taxon>
        <taxon>Nitrospinota/Tectimicrobiota group</taxon>
        <taxon>Candidatus Tectimicrobiota</taxon>
    </lineage>
</organism>
<gene>
    <name evidence="2" type="ORF">HYZ11_12340</name>
</gene>
<dbReference type="InterPro" id="IPR029063">
    <property type="entry name" value="SAM-dependent_MTases_sf"/>
</dbReference>
<keyword evidence="2" id="KW-0808">Transferase</keyword>
<evidence type="ECO:0000259" key="1">
    <source>
        <dbReference type="Pfam" id="PF08241"/>
    </source>
</evidence>
<dbReference type="SUPFAM" id="SSF53335">
    <property type="entry name" value="S-adenosyl-L-methionine-dependent methyltransferases"/>
    <property type="match status" value="1"/>
</dbReference>
<accession>A0A932I256</accession>
<evidence type="ECO:0000313" key="2">
    <source>
        <dbReference type="EMBL" id="MBI3128387.1"/>
    </source>
</evidence>
<reference evidence="2" key="1">
    <citation type="submission" date="2020-07" db="EMBL/GenBank/DDBJ databases">
        <title>Huge and variable diversity of episymbiotic CPR bacteria and DPANN archaea in groundwater ecosystems.</title>
        <authorList>
            <person name="He C.Y."/>
            <person name="Keren R."/>
            <person name="Whittaker M."/>
            <person name="Farag I.F."/>
            <person name="Doudna J."/>
            <person name="Cate J.H.D."/>
            <person name="Banfield J.F."/>
        </authorList>
    </citation>
    <scope>NUCLEOTIDE SEQUENCE</scope>
    <source>
        <strain evidence="2">NC_groundwater_763_Ag_S-0.2um_68_21</strain>
    </source>
</reference>
<dbReference type="Pfam" id="PF08241">
    <property type="entry name" value="Methyltransf_11"/>
    <property type="match status" value="1"/>
</dbReference>
<dbReference type="GO" id="GO:0008757">
    <property type="term" value="F:S-adenosylmethionine-dependent methyltransferase activity"/>
    <property type="evidence" value="ECO:0007669"/>
    <property type="project" value="InterPro"/>
</dbReference>
<proteinExistence type="predicted"/>